<dbReference type="AlphaFoldDB" id="A0A1I0WTW7"/>
<dbReference type="STRING" id="871651.SAMN05421688_1724"/>
<dbReference type="Proteomes" id="UP000198796">
    <property type="component" value="Unassembled WGS sequence"/>
</dbReference>
<dbReference type="RefSeq" id="WP_092063114.1">
    <property type="nucleotide sequence ID" value="NZ_FOJU01000002.1"/>
</dbReference>
<protein>
    <submittedName>
        <fullName evidence="1">Predicted lipoprotein</fullName>
    </submittedName>
</protein>
<accession>A0A1I0WTW7</accession>
<dbReference type="Gene3D" id="2.40.50.420">
    <property type="entry name" value="Envelope glycoprotein gp160, DUF2291, alpha/beta domain"/>
    <property type="match status" value="1"/>
</dbReference>
<dbReference type="OrthoDB" id="6631333at2"/>
<dbReference type="Gene3D" id="1.10.10.1260">
    <property type="entry name" value="Envelope glycoprotein gp160, DUF2291, helical domain"/>
    <property type="match status" value="1"/>
</dbReference>
<name>A0A1I0WTW7_9RHOB</name>
<dbReference type="SUPFAM" id="SSF141318">
    <property type="entry name" value="TM0957-like"/>
    <property type="match status" value="1"/>
</dbReference>
<sequence length="208" mass="21738">MIRTLAIAALVALPLTACKIVKKADDADAVPQDDASRMAALVEADWDERILPALSDTANPAEDVLALVGSDFAAAEDRYGIGGSEGAPSNFVVTGTGTVIDANLESRAARLDVDIDGDGEADSQIQLGPVIRGTALRDTLDFYVFTDFRDQIEFAKLARALNDAAHSSLEPAPAPVVGQTVTFTGAFTLAKAGDPAQIVPVRLSWGAE</sequence>
<evidence type="ECO:0000313" key="2">
    <source>
        <dbReference type="Proteomes" id="UP000198796"/>
    </source>
</evidence>
<gene>
    <name evidence="1" type="ORF">SAMN05421688_1724</name>
</gene>
<reference evidence="1 2" key="1">
    <citation type="submission" date="2016-10" db="EMBL/GenBank/DDBJ databases">
        <authorList>
            <person name="de Groot N.N."/>
        </authorList>
    </citation>
    <scope>NUCLEOTIDE SEQUENCE [LARGE SCALE GENOMIC DNA]</scope>
    <source>
        <strain evidence="1 2">DSM 29316</strain>
    </source>
</reference>
<dbReference type="EMBL" id="FOJU01000002">
    <property type="protein sequence ID" value="SFA91590.1"/>
    <property type="molecule type" value="Genomic_DNA"/>
</dbReference>
<evidence type="ECO:0000313" key="1">
    <source>
        <dbReference type="EMBL" id="SFA91590.1"/>
    </source>
</evidence>
<dbReference type="Pfam" id="PF10054">
    <property type="entry name" value="DUF2291"/>
    <property type="match status" value="1"/>
</dbReference>
<keyword evidence="1" id="KW-0449">Lipoprotein</keyword>
<dbReference type="InterPro" id="IPR014582">
    <property type="entry name" value="UCP033535_lipo"/>
</dbReference>
<organism evidence="1 2">
    <name type="scientific">Poseidonocella pacifica</name>
    <dbReference type="NCBI Taxonomy" id="871651"/>
    <lineage>
        <taxon>Bacteria</taxon>
        <taxon>Pseudomonadati</taxon>
        <taxon>Pseudomonadota</taxon>
        <taxon>Alphaproteobacteria</taxon>
        <taxon>Rhodobacterales</taxon>
        <taxon>Roseobacteraceae</taxon>
        <taxon>Poseidonocella</taxon>
    </lineage>
</organism>
<dbReference type="InterPro" id="IPR036215">
    <property type="entry name" value="TM0957-like_sf"/>
</dbReference>
<proteinExistence type="predicted"/>
<keyword evidence="2" id="KW-1185">Reference proteome</keyword>
<dbReference type="PIRSF" id="PIRSF033535">
    <property type="entry name" value="UCP033535_plp"/>
    <property type="match status" value="1"/>
</dbReference>